<dbReference type="SUPFAM" id="SSF54373">
    <property type="entry name" value="FAD-linked reductases, C-terminal domain"/>
    <property type="match status" value="1"/>
</dbReference>
<dbReference type="Proteomes" id="UP001445076">
    <property type="component" value="Unassembled WGS sequence"/>
</dbReference>
<evidence type="ECO:0000256" key="3">
    <source>
        <dbReference type="ARBA" id="ARBA00022468"/>
    </source>
</evidence>
<dbReference type="Gene3D" id="3.30.519.10">
    <property type="entry name" value="Guanine Nucleotide Dissociation Inhibitor, domain 2"/>
    <property type="match status" value="1"/>
</dbReference>
<evidence type="ECO:0000256" key="5">
    <source>
        <dbReference type="SAM" id="MobiDB-lite"/>
    </source>
</evidence>
<comment type="subcellular location">
    <subcellularLocation>
        <location evidence="1">Cytoplasm</location>
    </subcellularLocation>
</comment>
<reference evidence="6 7" key="1">
    <citation type="journal article" date="2024" name="BMC Genomics">
        <title>Genome assembly of redclaw crayfish (Cherax quadricarinatus) provides insights into its immune adaptation and hypoxia tolerance.</title>
        <authorList>
            <person name="Liu Z."/>
            <person name="Zheng J."/>
            <person name="Li H."/>
            <person name="Fang K."/>
            <person name="Wang S."/>
            <person name="He J."/>
            <person name="Zhou D."/>
            <person name="Weng S."/>
            <person name="Chi M."/>
            <person name="Gu Z."/>
            <person name="He J."/>
            <person name="Li F."/>
            <person name="Wang M."/>
        </authorList>
    </citation>
    <scope>NUCLEOTIDE SEQUENCE [LARGE SCALE GENOMIC DNA]</scope>
    <source>
        <strain evidence="6">ZL_2023a</strain>
    </source>
</reference>
<comment type="caution">
    <text evidence="6">The sequence shown here is derived from an EMBL/GenBank/DDBJ whole genome shotgun (WGS) entry which is preliminary data.</text>
</comment>
<keyword evidence="3" id="KW-0343">GTPase activation</keyword>
<dbReference type="FunFam" id="1.10.405.10:FF:000003">
    <property type="entry name" value="Rab proteins geranylgeranyltransferase component A"/>
    <property type="match status" value="1"/>
</dbReference>
<dbReference type="PANTHER" id="PTHR11787:SF4">
    <property type="entry name" value="CHM, RAB ESCORT PROTEIN 1"/>
    <property type="match status" value="1"/>
</dbReference>
<protein>
    <recommendedName>
        <fullName evidence="8">Rab proteins geranylgeranyltransferase component A</fullName>
    </recommendedName>
</protein>
<dbReference type="InterPro" id="IPR001738">
    <property type="entry name" value="Rab_escort"/>
</dbReference>
<evidence type="ECO:0000256" key="4">
    <source>
        <dbReference type="ARBA" id="ARBA00022490"/>
    </source>
</evidence>
<dbReference type="Gene3D" id="1.10.405.10">
    <property type="entry name" value="Guanine Nucleotide Dissociation Inhibitor, domain 1"/>
    <property type="match status" value="1"/>
</dbReference>
<dbReference type="GO" id="GO:0016192">
    <property type="term" value="P:vesicle-mediated transport"/>
    <property type="evidence" value="ECO:0007669"/>
    <property type="project" value="TreeGrafter"/>
</dbReference>
<dbReference type="SUPFAM" id="SSF51905">
    <property type="entry name" value="FAD/NAD(P)-binding domain"/>
    <property type="match status" value="1"/>
</dbReference>
<dbReference type="PRINTS" id="PR00891">
    <property type="entry name" value="RABGDIREP"/>
</dbReference>
<gene>
    <name evidence="6" type="ORF">OTU49_007276</name>
</gene>
<dbReference type="PIRSF" id="PIRSF016550">
    <property type="entry name" value="Rab_ger_ger_transf_A_euk"/>
    <property type="match status" value="1"/>
</dbReference>
<dbReference type="InterPro" id="IPR017230">
    <property type="entry name" value="Mrs6"/>
</dbReference>
<dbReference type="PRINTS" id="PR00894">
    <property type="entry name" value="YEASTMRS6P"/>
</dbReference>
<dbReference type="PANTHER" id="PTHR11787">
    <property type="entry name" value="RAB GDP-DISSOCIATION INHIBITOR"/>
    <property type="match status" value="1"/>
</dbReference>
<keyword evidence="4" id="KW-0963">Cytoplasm</keyword>
<dbReference type="InterPro" id="IPR018203">
    <property type="entry name" value="GDP_dissociation_inhibitor"/>
</dbReference>
<sequence>MEAELPTDYDVIVLGTGLVECIVAAASARVGKKVLHIDKNDYYGGQWASFTLKGLEQWVEENSSAAQQETAKEEQEAKGGEMLVRTSDPRQVYSKVKLGWHLQNAKTPEATPIDINSDSVGSQRCMGEDESTDINKESQAKLETKDEAQHCRTWSQDDVRDLSRKFNLDLAPKLLYSRGSLVELLISSNVARYAEFKCITRVLTWVASREGEGNLLVVPCTRSDVFTADTISLIEKRLLMKFLEFCHSYEENPEQLEEYADKLFVDFLKSRKLTDNLIHFVMESIAMVSREVSCREGLERMKLFLTSLGRYGATPFLFSMYGCGELPQAFCRLCAVFEGTYILRRPVSSLIIDSENKCLGVMSEGQRLHCSHLVMDASYVPERYSGIGSSAAQKSISRGIFITDRSILSSDKEQLTLLRLPEKDGNPQPVTIIEVGAGSGICPKNLYCVHMICNGSDAQEDLKVAVQRLFGEDEDKPHVLLHLYFNLVRLIYLVVIY</sequence>
<evidence type="ECO:0000256" key="2">
    <source>
        <dbReference type="ARBA" id="ARBA00005593"/>
    </source>
</evidence>
<organism evidence="6 7">
    <name type="scientific">Cherax quadricarinatus</name>
    <name type="common">Australian red claw crayfish</name>
    <dbReference type="NCBI Taxonomy" id="27406"/>
    <lineage>
        <taxon>Eukaryota</taxon>
        <taxon>Metazoa</taxon>
        <taxon>Ecdysozoa</taxon>
        <taxon>Arthropoda</taxon>
        <taxon>Crustacea</taxon>
        <taxon>Multicrustacea</taxon>
        <taxon>Malacostraca</taxon>
        <taxon>Eumalacostraca</taxon>
        <taxon>Eucarida</taxon>
        <taxon>Decapoda</taxon>
        <taxon>Pleocyemata</taxon>
        <taxon>Astacidea</taxon>
        <taxon>Parastacoidea</taxon>
        <taxon>Parastacidae</taxon>
        <taxon>Cherax</taxon>
    </lineage>
</organism>
<accession>A0AAW0WUZ3</accession>
<dbReference type="Pfam" id="PF00996">
    <property type="entry name" value="GDI"/>
    <property type="match status" value="2"/>
</dbReference>
<dbReference type="AlphaFoldDB" id="A0AAW0WUZ3"/>
<dbReference type="GO" id="GO:0007264">
    <property type="term" value="P:small GTPase-mediated signal transduction"/>
    <property type="evidence" value="ECO:0007669"/>
    <property type="project" value="InterPro"/>
</dbReference>
<evidence type="ECO:0008006" key="8">
    <source>
        <dbReference type="Google" id="ProtNLM"/>
    </source>
</evidence>
<dbReference type="GO" id="GO:0005092">
    <property type="term" value="F:GDP-dissociation inhibitor activity"/>
    <property type="evidence" value="ECO:0007669"/>
    <property type="project" value="InterPro"/>
</dbReference>
<keyword evidence="7" id="KW-1185">Reference proteome</keyword>
<dbReference type="Gene3D" id="3.50.50.60">
    <property type="entry name" value="FAD/NAD(P)-binding domain"/>
    <property type="match status" value="1"/>
</dbReference>
<feature type="region of interest" description="Disordered" evidence="5">
    <location>
        <begin position="111"/>
        <end position="138"/>
    </location>
</feature>
<dbReference type="GO" id="GO:0005829">
    <property type="term" value="C:cytosol"/>
    <property type="evidence" value="ECO:0007669"/>
    <property type="project" value="TreeGrafter"/>
</dbReference>
<dbReference type="InterPro" id="IPR036188">
    <property type="entry name" value="FAD/NAD-bd_sf"/>
</dbReference>
<proteinExistence type="inferred from homology"/>
<dbReference type="EMBL" id="JARKIK010000059">
    <property type="protein sequence ID" value="KAK8731814.1"/>
    <property type="molecule type" value="Genomic_DNA"/>
</dbReference>
<evidence type="ECO:0000313" key="7">
    <source>
        <dbReference type="Proteomes" id="UP001445076"/>
    </source>
</evidence>
<dbReference type="GO" id="GO:0005096">
    <property type="term" value="F:GTPase activator activity"/>
    <property type="evidence" value="ECO:0007669"/>
    <property type="project" value="UniProtKB-KW"/>
</dbReference>
<comment type="similarity">
    <text evidence="2">Belongs to the Rab GDI family.</text>
</comment>
<dbReference type="GO" id="GO:0005634">
    <property type="term" value="C:nucleus"/>
    <property type="evidence" value="ECO:0007669"/>
    <property type="project" value="TreeGrafter"/>
</dbReference>
<dbReference type="GO" id="GO:0006886">
    <property type="term" value="P:intracellular protein transport"/>
    <property type="evidence" value="ECO:0007669"/>
    <property type="project" value="InterPro"/>
</dbReference>
<name>A0AAW0WUZ3_CHEQU</name>
<dbReference type="GO" id="GO:0005968">
    <property type="term" value="C:Rab-protein geranylgeranyltransferase complex"/>
    <property type="evidence" value="ECO:0007669"/>
    <property type="project" value="InterPro"/>
</dbReference>
<evidence type="ECO:0000256" key="1">
    <source>
        <dbReference type="ARBA" id="ARBA00004496"/>
    </source>
</evidence>
<evidence type="ECO:0000313" key="6">
    <source>
        <dbReference type="EMBL" id="KAK8731814.1"/>
    </source>
</evidence>